<evidence type="ECO:0000256" key="1">
    <source>
        <dbReference type="ARBA" id="ARBA00004141"/>
    </source>
</evidence>
<comment type="subcellular location">
    <subcellularLocation>
        <location evidence="1">Membrane</location>
        <topology evidence="1">Multi-pass membrane protein</topology>
    </subcellularLocation>
</comment>
<feature type="transmembrane region" description="Helical" evidence="6">
    <location>
        <begin position="157"/>
        <end position="174"/>
    </location>
</feature>
<evidence type="ECO:0000256" key="2">
    <source>
        <dbReference type="ARBA" id="ARBA00006434"/>
    </source>
</evidence>
<feature type="transmembrane region" description="Helical" evidence="6">
    <location>
        <begin position="262"/>
        <end position="284"/>
    </location>
</feature>
<reference evidence="7" key="1">
    <citation type="submission" date="2019-02" db="EMBL/GenBank/DDBJ databases">
        <authorList>
            <person name="Gruber-Vodicka R. H."/>
            <person name="Seah K. B. B."/>
        </authorList>
    </citation>
    <scope>NUCLEOTIDE SEQUENCE</scope>
    <source>
        <strain evidence="7">BECK_BZ197</strain>
        <strain evidence="9">BECK_BZ198</strain>
        <strain evidence="8">BECK_BZ199</strain>
    </source>
</reference>
<evidence type="ECO:0000256" key="3">
    <source>
        <dbReference type="ARBA" id="ARBA00022692"/>
    </source>
</evidence>
<protein>
    <submittedName>
        <fullName evidence="7">Na+/proline symporter</fullName>
    </submittedName>
</protein>
<evidence type="ECO:0000313" key="7">
    <source>
        <dbReference type="EMBL" id="VFK28478.1"/>
    </source>
</evidence>
<keyword evidence="4 6" id="KW-1133">Transmembrane helix</keyword>
<evidence type="ECO:0000256" key="6">
    <source>
        <dbReference type="SAM" id="Phobius"/>
    </source>
</evidence>
<evidence type="ECO:0000313" key="9">
    <source>
        <dbReference type="EMBL" id="VFK75928.1"/>
    </source>
</evidence>
<feature type="transmembrane region" description="Helical" evidence="6">
    <location>
        <begin position="310"/>
        <end position="337"/>
    </location>
</feature>
<dbReference type="InterPro" id="IPR001734">
    <property type="entry name" value="Na/solute_symporter"/>
</dbReference>
<dbReference type="PROSITE" id="PS50283">
    <property type="entry name" value="NA_SOLUT_SYMP_3"/>
    <property type="match status" value="1"/>
</dbReference>
<comment type="similarity">
    <text evidence="2">Belongs to the sodium:solute symporter (SSF) (TC 2.A.21) family.</text>
</comment>
<dbReference type="Gene3D" id="1.20.1730.10">
    <property type="entry name" value="Sodium/glucose cotransporter"/>
    <property type="match status" value="1"/>
</dbReference>
<name>A0A450XH21_9GAMM</name>
<feature type="transmembrane region" description="Helical" evidence="6">
    <location>
        <begin position="387"/>
        <end position="413"/>
    </location>
</feature>
<proteinExistence type="inferred from homology"/>
<sequence>MTLLLVLLALVVSAGLYGAIAYWKSREIRTVRQLFHIENGRDGALSIVAGNLTLGTGLFYVASLAQSQAIFAIVAPIGVLVGYLILANIAKNLTIEVSGNQHNILDSIRMGAGGRMFYKFLSIIIVLTYLIIIPFEIYVSSSLFASVLPGAQSSDMAIVFATVLFCVVVTYSAIGGLRGIVATDYIQLAFIIVMLLIVLLGAIFLAPKGNLSGKPLGLFPTGGVFAVLALSVSAFVTAVATQMYNIINLTVGSSFDSADQSRLFRIAGIVLFFALLLFVFTGLATRTFGESDLAGIDLLLNQLSKNGESFSWIIFLVVFGMVAVLISTADSGIMAISHFMYSNIFQNDSRSSEGGRKLWVVRLFYIVSLNTIAAIPLILIFKSKPDLVPLLLSSVSALTVAAPFLVSSAINVARFQNCLMFDWKVSVGVIVLILMVWGIAIWRVLEHDTNTGTYLIVGGVFFGLLYYFVDCAHTRRRSYAGSLVS</sequence>
<feature type="transmembrane region" description="Helical" evidence="6">
    <location>
        <begin position="69"/>
        <end position="90"/>
    </location>
</feature>
<dbReference type="GO" id="GO:0022857">
    <property type="term" value="F:transmembrane transporter activity"/>
    <property type="evidence" value="ECO:0007669"/>
    <property type="project" value="InterPro"/>
</dbReference>
<feature type="transmembrane region" description="Helical" evidence="6">
    <location>
        <begin position="358"/>
        <end position="381"/>
    </location>
</feature>
<feature type="transmembrane region" description="Helical" evidence="6">
    <location>
        <begin position="186"/>
        <end position="206"/>
    </location>
</feature>
<evidence type="ECO:0000313" key="8">
    <source>
        <dbReference type="EMBL" id="VFK32870.1"/>
    </source>
</evidence>
<organism evidence="7">
    <name type="scientific">Candidatus Kentrum sp. MB</name>
    <dbReference type="NCBI Taxonomy" id="2138164"/>
    <lineage>
        <taxon>Bacteria</taxon>
        <taxon>Pseudomonadati</taxon>
        <taxon>Pseudomonadota</taxon>
        <taxon>Gammaproteobacteria</taxon>
        <taxon>Candidatus Kentrum</taxon>
    </lineage>
</organism>
<evidence type="ECO:0000256" key="5">
    <source>
        <dbReference type="ARBA" id="ARBA00023136"/>
    </source>
</evidence>
<dbReference type="InterPro" id="IPR038377">
    <property type="entry name" value="Na/Glc_symporter_sf"/>
</dbReference>
<feature type="transmembrane region" description="Helical" evidence="6">
    <location>
        <begin position="425"/>
        <end position="445"/>
    </location>
</feature>
<gene>
    <name evidence="7" type="ORF">BECKMB1821G_GA0114241_103722</name>
    <name evidence="9" type="ORF">BECKMB1821H_GA0114242_10367</name>
    <name evidence="8" type="ORF">BECKMB1821I_GA0114274_103720</name>
</gene>
<feature type="transmembrane region" description="Helical" evidence="6">
    <location>
        <begin position="6"/>
        <end position="23"/>
    </location>
</feature>
<dbReference type="EMBL" id="CAADFO010000037">
    <property type="protein sequence ID" value="VFK28478.1"/>
    <property type="molecule type" value="Genomic_DNA"/>
</dbReference>
<dbReference type="EMBL" id="CAADGH010000036">
    <property type="protein sequence ID" value="VFK75928.1"/>
    <property type="molecule type" value="Genomic_DNA"/>
</dbReference>
<feature type="transmembrane region" description="Helical" evidence="6">
    <location>
        <begin position="44"/>
        <end position="63"/>
    </location>
</feature>
<accession>A0A450XH21</accession>
<feature type="transmembrane region" description="Helical" evidence="6">
    <location>
        <begin position="451"/>
        <end position="469"/>
    </location>
</feature>
<feature type="transmembrane region" description="Helical" evidence="6">
    <location>
        <begin position="218"/>
        <end position="241"/>
    </location>
</feature>
<dbReference type="GO" id="GO:0016020">
    <property type="term" value="C:membrane"/>
    <property type="evidence" value="ECO:0007669"/>
    <property type="project" value="UniProtKB-SubCell"/>
</dbReference>
<keyword evidence="3 6" id="KW-0812">Transmembrane</keyword>
<dbReference type="EMBL" id="CAADFQ010000037">
    <property type="protein sequence ID" value="VFK32870.1"/>
    <property type="molecule type" value="Genomic_DNA"/>
</dbReference>
<evidence type="ECO:0000256" key="4">
    <source>
        <dbReference type="ARBA" id="ARBA00022989"/>
    </source>
</evidence>
<feature type="transmembrane region" description="Helical" evidence="6">
    <location>
        <begin position="117"/>
        <end position="137"/>
    </location>
</feature>
<dbReference type="AlphaFoldDB" id="A0A450XH21"/>
<keyword evidence="5 6" id="KW-0472">Membrane</keyword>